<evidence type="ECO:0000256" key="1">
    <source>
        <dbReference type="SAM" id="MobiDB-lite"/>
    </source>
</evidence>
<name>A0A4S8KWX7_DENBC</name>
<gene>
    <name evidence="2" type="ORF">K435DRAFT_845106</name>
</gene>
<dbReference type="Proteomes" id="UP000297245">
    <property type="component" value="Unassembled WGS sequence"/>
</dbReference>
<feature type="region of interest" description="Disordered" evidence="1">
    <location>
        <begin position="42"/>
        <end position="68"/>
    </location>
</feature>
<reference evidence="2 3" key="1">
    <citation type="journal article" date="2019" name="Nat. Ecol. Evol.">
        <title>Megaphylogeny resolves global patterns of mushroom evolution.</title>
        <authorList>
            <person name="Varga T."/>
            <person name="Krizsan K."/>
            <person name="Foldi C."/>
            <person name="Dima B."/>
            <person name="Sanchez-Garcia M."/>
            <person name="Sanchez-Ramirez S."/>
            <person name="Szollosi G.J."/>
            <person name="Szarkandi J.G."/>
            <person name="Papp V."/>
            <person name="Albert L."/>
            <person name="Andreopoulos W."/>
            <person name="Angelini C."/>
            <person name="Antonin V."/>
            <person name="Barry K.W."/>
            <person name="Bougher N.L."/>
            <person name="Buchanan P."/>
            <person name="Buyck B."/>
            <person name="Bense V."/>
            <person name="Catcheside P."/>
            <person name="Chovatia M."/>
            <person name="Cooper J."/>
            <person name="Damon W."/>
            <person name="Desjardin D."/>
            <person name="Finy P."/>
            <person name="Geml J."/>
            <person name="Haridas S."/>
            <person name="Hughes K."/>
            <person name="Justo A."/>
            <person name="Karasinski D."/>
            <person name="Kautmanova I."/>
            <person name="Kiss B."/>
            <person name="Kocsube S."/>
            <person name="Kotiranta H."/>
            <person name="LaButti K.M."/>
            <person name="Lechner B.E."/>
            <person name="Liimatainen K."/>
            <person name="Lipzen A."/>
            <person name="Lukacs Z."/>
            <person name="Mihaltcheva S."/>
            <person name="Morgado L.N."/>
            <person name="Niskanen T."/>
            <person name="Noordeloos M.E."/>
            <person name="Ohm R.A."/>
            <person name="Ortiz-Santana B."/>
            <person name="Ovrebo C."/>
            <person name="Racz N."/>
            <person name="Riley R."/>
            <person name="Savchenko A."/>
            <person name="Shiryaev A."/>
            <person name="Soop K."/>
            <person name="Spirin V."/>
            <person name="Szebenyi C."/>
            <person name="Tomsovsky M."/>
            <person name="Tulloss R.E."/>
            <person name="Uehling J."/>
            <person name="Grigoriev I.V."/>
            <person name="Vagvolgyi C."/>
            <person name="Papp T."/>
            <person name="Martin F.M."/>
            <person name="Miettinen O."/>
            <person name="Hibbett D.S."/>
            <person name="Nagy L.G."/>
        </authorList>
    </citation>
    <scope>NUCLEOTIDE SEQUENCE [LARGE SCALE GENOMIC DNA]</scope>
    <source>
        <strain evidence="2 3">CBS 962.96</strain>
    </source>
</reference>
<proteinExistence type="predicted"/>
<dbReference type="AlphaFoldDB" id="A0A4S8KWX7"/>
<evidence type="ECO:0000313" key="2">
    <source>
        <dbReference type="EMBL" id="THU80469.1"/>
    </source>
</evidence>
<evidence type="ECO:0000313" key="3">
    <source>
        <dbReference type="Proteomes" id="UP000297245"/>
    </source>
</evidence>
<keyword evidence="3" id="KW-1185">Reference proteome</keyword>
<protein>
    <submittedName>
        <fullName evidence="2">Uncharacterized protein</fullName>
    </submittedName>
</protein>
<sequence>MRPDSTSSKTPHTPSKTASITYNITVPVLVVSTVNLTEAKDEALRQRESSSGTQDLDTSSTKPRTTAIKRKVSALDEALESPNTLSAAPTKFKQPKLKAFNALDMPFGKAEVEAVKAQSLRAVVSSKSKEGLWEDPEVLKLIKMLRKDAVDIMPLARERGGRLLNEAAAKVEEKLEDVLRRQDLGILTLNLIAQINGRILYYYQPPTQATGCSVNFQSPTKPY</sequence>
<dbReference type="OrthoDB" id="3063894at2759"/>
<organism evidence="2 3">
    <name type="scientific">Dendrothele bispora (strain CBS 962.96)</name>
    <dbReference type="NCBI Taxonomy" id="1314807"/>
    <lineage>
        <taxon>Eukaryota</taxon>
        <taxon>Fungi</taxon>
        <taxon>Dikarya</taxon>
        <taxon>Basidiomycota</taxon>
        <taxon>Agaricomycotina</taxon>
        <taxon>Agaricomycetes</taxon>
        <taxon>Agaricomycetidae</taxon>
        <taxon>Agaricales</taxon>
        <taxon>Agaricales incertae sedis</taxon>
        <taxon>Dendrothele</taxon>
    </lineage>
</organism>
<accession>A0A4S8KWX7</accession>
<feature type="compositionally biased region" description="Polar residues" evidence="1">
    <location>
        <begin position="49"/>
        <end position="64"/>
    </location>
</feature>
<dbReference type="EMBL" id="ML179901">
    <property type="protein sequence ID" value="THU80469.1"/>
    <property type="molecule type" value="Genomic_DNA"/>
</dbReference>